<dbReference type="RefSeq" id="WP_345581269.1">
    <property type="nucleotide sequence ID" value="NZ_BAABDQ010000094.1"/>
</dbReference>
<comment type="caution">
    <text evidence="2">The sequence shown here is derived from an EMBL/GenBank/DDBJ whole genome shotgun (WGS) entry which is preliminary data.</text>
</comment>
<feature type="compositionally biased region" description="Basic and acidic residues" evidence="1">
    <location>
        <begin position="182"/>
        <end position="191"/>
    </location>
</feature>
<feature type="region of interest" description="Disordered" evidence="1">
    <location>
        <begin position="182"/>
        <end position="205"/>
    </location>
</feature>
<evidence type="ECO:0008006" key="4">
    <source>
        <dbReference type="Google" id="ProtNLM"/>
    </source>
</evidence>
<accession>A0ABP7A986</accession>
<dbReference type="Proteomes" id="UP001500630">
    <property type="component" value="Unassembled WGS sequence"/>
</dbReference>
<protein>
    <recommendedName>
        <fullName evidence="4">XRE family transcriptional regulator</fullName>
    </recommendedName>
</protein>
<proteinExistence type="predicted"/>
<evidence type="ECO:0000313" key="3">
    <source>
        <dbReference type="Proteomes" id="UP001500630"/>
    </source>
</evidence>
<dbReference type="EMBL" id="BAABDQ010000094">
    <property type="protein sequence ID" value="GAA3627354.1"/>
    <property type="molecule type" value="Genomic_DNA"/>
</dbReference>
<evidence type="ECO:0000256" key="1">
    <source>
        <dbReference type="SAM" id="MobiDB-lite"/>
    </source>
</evidence>
<gene>
    <name evidence="2" type="ORF">GCM10022419_135870</name>
</gene>
<reference evidence="3" key="1">
    <citation type="journal article" date="2019" name="Int. J. Syst. Evol. Microbiol.">
        <title>The Global Catalogue of Microorganisms (GCM) 10K type strain sequencing project: providing services to taxonomists for standard genome sequencing and annotation.</title>
        <authorList>
            <consortium name="The Broad Institute Genomics Platform"/>
            <consortium name="The Broad Institute Genome Sequencing Center for Infectious Disease"/>
            <person name="Wu L."/>
            <person name="Ma J."/>
        </authorList>
    </citation>
    <scope>NUCLEOTIDE SEQUENCE [LARGE SCALE GENOMIC DNA]</scope>
    <source>
        <strain evidence="3">JCM 17326</strain>
    </source>
</reference>
<evidence type="ECO:0000313" key="2">
    <source>
        <dbReference type="EMBL" id="GAA3627354.1"/>
    </source>
</evidence>
<organism evidence="2 3">
    <name type="scientific">Nonomuraea rosea</name>
    <dbReference type="NCBI Taxonomy" id="638574"/>
    <lineage>
        <taxon>Bacteria</taxon>
        <taxon>Bacillati</taxon>
        <taxon>Actinomycetota</taxon>
        <taxon>Actinomycetes</taxon>
        <taxon>Streptosporangiales</taxon>
        <taxon>Streptosporangiaceae</taxon>
        <taxon>Nonomuraea</taxon>
    </lineage>
</organism>
<keyword evidence="3" id="KW-1185">Reference proteome</keyword>
<sequence>MSFTEHDVHECRRLMSACRVSQLAIGDMLTAAWADGDALGQFCERVGLSVTTAKQWRATAKAVTPDLRMLLETSGVFVSYSVLREGTRMIGGQSVDPGYVKLRRLIDDAKAAGVDRVNHATYQTVLGTAPPLAIVMDPQAREAEEVVDYVSDMDNSPNRDLLVSALLADDAVTRAELEAEFDKQRAEREEQNGQQPPKQPTGKLDPSAALVADLLALAAQSARIFKRLPKTVQLDLAQRANASVALDDLDVFTKRVRQIAAIRPVSVPAQRRPQREKATA</sequence>
<name>A0ABP7A986_9ACTN</name>